<gene>
    <name evidence="12" type="ORF">Q5761_02535</name>
</gene>
<dbReference type="InterPro" id="IPR051536">
    <property type="entry name" value="UDG_Type-4/5"/>
</dbReference>
<feature type="region of interest" description="Disordered" evidence="10">
    <location>
        <begin position="1"/>
        <end position="28"/>
    </location>
</feature>
<evidence type="ECO:0000259" key="11">
    <source>
        <dbReference type="SMART" id="SM00986"/>
    </source>
</evidence>
<keyword evidence="7" id="KW-0234">DNA repair</keyword>
<evidence type="ECO:0000256" key="10">
    <source>
        <dbReference type="SAM" id="MobiDB-lite"/>
    </source>
</evidence>
<dbReference type="SMART" id="SM00986">
    <property type="entry name" value="UDG"/>
    <property type="match status" value="1"/>
</dbReference>
<feature type="compositionally biased region" description="Pro residues" evidence="10">
    <location>
        <begin position="318"/>
        <end position="332"/>
    </location>
</feature>
<comment type="similarity">
    <text evidence="8">Belongs to the uracil-DNA glycosylase (UDG) superfamily. Type 5 (UDGb) family.</text>
</comment>
<reference evidence="12 13" key="1">
    <citation type="submission" date="2023-08" db="EMBL/GenBank/DDBJ databases">
        <title>Genome sequence of Thermaerobacter compostii strain Ins1, a spore-forming filamentous bacterium isolated from a deep geothermal reservoir.</title>
        <authorList>
            <person name="Bregnard D."/>
            <person name="Gonzalez D."/>
            <person name="Junier P."/>
        </authorList>
    </citation>
    <scope>NUCLEOTIDE SEQUENCE [LARGE SCALE GENOMIC DNA]</scope>
    <source>
        <strain evidence="12 13">Ins1</strain>
    </source>
</reference>
<evidence type="ECO:0000256" key="7">
    <source>
        <dbReference type="ARBA" id="ARBA00023204"/>
    </source>
</evidence>
<feature type="region of interest" description="Disordered" evidence="10">
    <location>
        <begin position="366"/>
        <end position="387"/>
    </location>
</feature>
<accession>A0ABZ0QSY8</accession>
<dbReference type="EMBL" id="CP132508">
    <property type="protein sequence ID" value="WPD19565.1"/>
    <property type="molecule type" value="Genomic_DNA"/>
</dbReference>
<evidence type="ECO:0000313" key="12">
    <source>
        <dbReference type="EMBL" id="WPD19565.1"/>
    </source>
</evidence>
<dbReference type="CDD" id="cd10031">
    <property type="entry name" value="UDG-F5_TTUDGB_like"/>
    <property type="match status" value="1"/>
</dbReference>
<keyword evidence="2" id="KW-0479">Metal-binding</keyword>
<dbReference type="SUPFAM" id="SSF52141">
    <property type="entry name" value="Uracil-DNA glycosylase-like"/>
    <property type="match status" value="2"/>
</dbReference>
<proteinExistence type="inferred from homology"/>
<keyword evidence="1" id="KW-0004">4Fe-4S</keyword>
<keyword evidence="6" id="KW-0411">Iron-sulfur</keyword>
<dbReference type="Pfam" id="PF03167">
    <property type="entry name" value="UDG"/>
    <property type="match status" value="1"/>
</dbReference>
<dbReference type="RefSeq" id="WP_318751073.1">
    <property type="nucleotide sequence ID" value="NZ_CP132508.1"/>
</dbReference>
<dbReference type="InterPro" id="IPR044147">
    <property type="entry name" value="UdgB-like"/>
</dbReference>
<feature type="compositionally biased region" description="Gly residues" evidence="10">
    <location>
        <begin position="246"/>
        <end position="257"/>
    </location>
</feature>
<organism evidence="12 13">
    <name type="scientific">Thermaerobacter composti</name>
    <dbReference type="NCBI Taxonomy" id="554949"/>
    <lineage>
        <taxon>Bacteria</taxon>
        <taxon>Bacillati</taxon>
        <taxon>Bacillota</taxon>
        <taxon>Clostridia</taxon>
        <taxon>Eubacteriales</taxon>
        <taxon>Clostridiales Family XVII. Incertae Sedis</taxon>
        <taxon>Thermaerobacter</taxon>
    </lineage>
</organism>
<keyword evidence="5" id="KW-0408">Iron</keyword>
<keyword evidence="4" id="KW-0378">Hydrolase</keyword>
<dbReference type="Proteomes" id="UP001304683">
    <property type="component" value="Chromosome"/>
</dbReference>
<dbReference type="SMART" id="SM00987">
    <property type="entry name" value="UreE_C"/>
    <property type="match status" value="1"/>
</dbReference>
<evidence type="ECO:0000256" key="5">
    <source>
        <dbReference type="ARBA" id="ARBA00023004"/>
    </source>
</evidence>
<evidence type="ECO:0000256" key="6">
    <source>
        <dbReference type="ARBA" id="ARBA00023014"/>
    </source>
</evidence>
<dbReference type="InterPro" id="IPR005122">
    <property type="entry name" value="Uracil-DNA_glycosylase-like"/>
</dbReference>
<keyword evidence="13" id="KW-1185">Reference proteome</keyword>
<feature type="compositionally biased region" description="Polar residues" evidence="10">
    <location>
        <begin position="284"/>
        <end position="295"/>
    </location>
</feature>
<evidence type="ECO:0000256" key="8">
    <source>
        <dbReference type="ARBA" id="ARBA00023779"/>
    </source>
</evidence>
<evidence type="ECO:0000256" key="1">
    <source>
        <dbReference type="ARBA" id="ARBA00022485"/>
    </source>
</evidence>
<keyword evidence="3" id="KW-0227">DNA damage</keyword>
<dbReference type="InterPro" id="IPR036895">
    <property type="entry name" value="Uracil-DNA_glycosylase-like_sf"/>
</dbReference>
<feature type="region of interest" description="Disordered" evidence="10">
    <location>
        <begin position="221"/>
        <end position="348"/>
    </location>
</feature>
<protein>
    <recommendedName>
        <fullName evidence="9">Type-5 uracil-DNA glycosylase</fullName>
    </recommendedName>
</protein>
<dbReference type="PANTHER" id="PTHR33693:SF3">
    <property type="entry name" value="TYPE-5 URACIL-DNA GLYCOSYLASE"/>
    <property type="match status" value="1"/>
</dbReference>
<evidence type="ECO:0000256" key="4">
    <source>
        <dbReference type="ARBA" id="ARBA00022801"/>
    </source>
</evidence>
<name>A0ABZ0QSY8_9FIRM</name>
<feature type="domain" description="Uracil-DNA glycosylase-like" evidence="11">
    <location>
        <begin position="88"/>
        <end position="359"/>
    </location>
</feature>
<evidence type="ECO:0000256" key="3">
    <source>
        <dbReference type="ARBA" id="ARBA00022763"/>
    </source>
</evidence>
<feature type="compositionally biased region" description="Polar residues" evidence="10">
    <location>
        <begin position="1"/>
        <end position="15"/>
    </location>
</feature>
<dbReference type="PANTHER" id="PTHR33693">
    <property type="entry name" value="TYPE-5 URACIL-DNA GLYCOSYLASE"/>
    <property type="match status" value="1"/>
</dbReference>
<feature type="compositionally biased region" description="Basic residues" evidence="10">
    <location>
        <begin position="296"/>
        <end position="306"/>
    </location>
</feature>
<dbReference type="Gene3D" id="3.40.470.10">
    <property type="entry name" value="Uracil-DNA glycosylase-like domain"/>
    <property type="match status" value="2"/>
</dbReference>
<evidence type="ECO:0000256" key="9">
    <source>
        <dbReference type="ARBA" id="ARBA00023887"/>
    </source>
</evidence>
<evidence type="ECO:0000313" key="13">
    <source>
        <dbReference type="Proteomes" id="UP001304683"/>
    </source>
</evidence>
<evidence type="ECO:0000256" key="2">
    <source>
        <dbReference type="ARBA" id="ARBA00022723"/>
    </source>
</evidence>
<sequence length="387" mass="41808">MYNRPMSQTFGTSCPGQPAEDPANRLLPDTGVGRCRGAQRHQADALARINRDIVACRRCPRLVAYTAEVARTKRRAYRDWDYWGRPVPSFGDPLARLLIVGLAPAAHGANRTGRMFTGDASGDWLYRALYRAGFANQPTSTHRGDGLELRDAYITATCHCAPPDNKPSRDEMVACRDFLRRELEALRTVRVIVCLGQIAFDAVLRLMRERGYGWPVEVSEAQGVSAPPGPDPNPGCSFHHAPKAGGTAGAVATGGDGEAGDDRDDEAATKGGGAAEATAGPGGSQDTRSAGSSRTNRPRTAKPRFRHGGEYRWDAAEPPAPRSPRPDLPSPPVLLASYHPSRQNTQTGVLTEAMFDAVFRRARELLDRESTRGAPSGLRRSSGRGRA</sequence>